<dbReference type="GO" id="GO:0016491">
    <property type="term" value="F:oxidoreductase activity"/>
    <property type="evidence" value="ECO:0007669"/>
    <property type="project" value="UniProtKB-KW"/>
</dbReference>
<dbReference type="SUPFAM" id="SSF54534">
    <property type="entry name" value="FKBP-like"/>
    <property type="match status" value="1"/>
</dbReference>
<evidence type="ECO:0000256" key="4">
    <source>
        <dbReference type="ARBA" id="ARBA00023235"/>
    </source>
</evidence>
<dbReference type="GO" id="GO:0016853">
    <property type="term" value="F:isomerase activity"/>
    <property type="evidence" value="ECO:0007669"/>
    <property type="project" value="UniProtKB-KW"/>
</dbReference>
<dbReference type="Pfam" id="PF01346">
    <property type="entry name" value="FKBP_N"/>
    <property type="match status" value="1"/>
</dbReference>
<dbReference type="Proteomes" id="UP001165524">
    <property type="component" value="Unassembled WGS sequence"/>
</dbReference>
<dbReference type="PROSITE" id="PS51257">
    <property type="entry name" value="PROKAR_LIPOPROTEIN"/>
    <property type="match status" value="1"/>
</dbReference>
<dbReference type="InterPro" id="IPR001179">
    <property type="entry name" value="PPIase_FKBP_dom"/>
</dbReference>
<evidence type="ECO:0000259" key="7">
    <source>
        <dbReference type="PROSITE" id="PS50059"/>
    </source>
</evidence>
<dbReference type="RefSeq" id="WP_246952833.1">
    <property type="nucleotide sequence ID" value="NZ_JALKII010000007.1"/>
</dbReference>
<dbReference type="EMBL" id="JALKII010000007">
    <property type="protein sequence ID" value="MCK0538320.1"/>
    <property type="molecule type" value="Genomic_DNA"/>
</dbReference>
<dbReference type="Gene3D" id="1.10.287.460">
    <property type="entry name" value="Peptidyl-prolyl cis-trans isomerase, FKBP-type, N-terminal domain"/>
    <property type="match status" value="1"/>
</dbReference>
<keyword evidence="8" id="KW-0560">Oxidoreductase</keyword>
<proteinExistence type="inferred from homology"/>
<keyword evidence="4 5" id="KW-0413">Isomerase</keyword>
<evidence type="ECO:0000256" key="5">
    <source>
        <dbReference type="PROSITE-ProRule" id="PRU00277"/>
    </source>
</evidence>
<accession>A0ABT0E980</accession>
<protein>
    <recommendedName>
        <fullName evidence="6">Peptidyl-prolyl cis-trans isomerase</fullName>
        <ecNumber evidence="6">5.2.1.8</ecNumber>
    </recommendedName>
</protein>
<dbReference type="InterPro" id="IPR036944">
    <property type="entry name" value="PPIase_FKBP_N_sf"/>
</dbReference>
<comment type="caution">
    <text evidence="8">The sequence shown here is derived from an EMBL/GenBank/DDBJ whole genome shotgun (WGS) entry which is preliminary data.</text>
</comment>
<gene>
    <name evidence="8" type="ORF">MU846_11420</name>
</gene>
<evidence type="ECO:0000256" key="6">
    <source>
        <dbReference type="RuleBase" id="RU003915"/>
    </source>
</evidence>
<dbReference type="Gene3D" id="3.10.50.40">
    <property type="match status" value="1"/>
</dbReference>
<dbReference type="PANTHER" id="PTHR43811:SF57">
    <property type="entry name" value="FKBP-TYPE PEPTIDYL-PROLYL CIS-TRANS ISOMERASE FKPA-RELATED"/>
    <property type="match status" value="1"/>
</dbReference>
<dbReference type="EC" id="5.2.1.8" evidence="6"/>
<organism evidence="8 9">
    <name type="scientific">Alcanivorax quisquiliarum</name>
    <dbReference type="NCBI Taxonomy" id="2933565"/>
    <lineage>
        <taxon>Bacteria</taxon>
        <taxon>Pseudomonadati</taxon>
        <taxon>Pseudomonadota</taxon>
        <taxon>Gammaproteobacteria</taxon>
        <taxon>Oceanospirillales</taxon>
        <taxon>Alcanivoracaceae</taxon>
        <taxon>Alcanivorax</taxon>
    </lineage>
</organism>
<evidence type="ECO:0000313" key="9">
    <source>
        <dbReference type="Proteomes" id="UP001165524"/>
    </source>
</evidence>
<dbReference type="Pfam" id="PF00254">
    <property type="entry name" value="FKBP_C"/>
    <property type="match status" value="1"/>
</dbReference>
<dbReference type="InterPro" id="IPR000774">
    <property type="entry name" value="PPIase_FKBP_N"/>
</dbReference>
<keyword evidence="9" id="KW-1185">Reference proteome</keyword>
<evidence type="ECO:0000313" key="8">
    <source>
        <dbReference type="EMBL" id="MCK0538320.1"/>
    </source>
</evidence>
<dbReference type="PROSITE" id="PS50059">
    <property type="entry name" value="FKBP_PPIASE"/>
    <property type="match status" value="1"/>
</dbReference>
<evidence type="ECO:0000256" key="3">
    <source>
        <dbReference type="ARBA" id="ARBA00023110"/>
    </source>
</evidence>
<reference evidence="8" key="1">
    <citation type="submission" date="2022-04" db="EMBL/GenBank/DDBJ databases">
        <title>Alcanivorax sp. CY1518 draft genome sequence.</title>
        <authorList>
            <person name="Zhao G."/>
            <person name="An M."/>
        </authorList>
    </citation>
    <scope>NUCLEOTIDE SEQUENCE</scope>
    <source>
        <strain evidence="8">CY1518</strain>
    </source>
</reference>
<comment type="catalytic activity">
    <reaction evidence="1 5 6">
        <text>[protein]-peptidylproline (omega=180) = [protein]-peptidylproline (omega=0)</text>
        <dbReference type="Rhea" id="RHEA:16237"/>
        <dbReference type="Rhea" id="RHEA-COMP:10747"/>
        <dbReference type="Rhea" id="RHEA-COMP:10748"/>
        <dbReference type="ChEBI" id="CHEBI:83833"/>
        <dbReference type="ChEBI" id="CHEBI:83834"/>
        <dbReference type="EC" id="5.2.1.8"/>
    </reaction>
</comment>
<comment type="similarity">
    <text evidence="2 6">Belongs to the FKBP-type PPIase family.</text>
</comment>
<sequence>MKGRIVMACSAALLMACSGQQPKPIDSDSAEISYAFGAQVGQMVKGAVAEQEIDIDLFAEALTTALAGGELRMSEAGIKEAAERQQQRMAQKQEAERAERLTRALAEGEAFRKAFREKPGVVELESGLLYQRLVRHDEGRTPRLEDTVVAHYEGKLADGTVFDSSIERGSPASFPLSQVIKGWQEALQLMREGEKWQLVIPPELAYGERGAGGQIGPNETLVFDVELIEIKSADDA</sequence>
<feature type="domain" description="PPIase FKBP-type" evidence="7">
    <location>
        <begin position="145"/>
        <end position="231"/>
    </location>
</feature>
<name>A0ABT0E980_9GAMM</name>
<evidence type="ECO:0000256" key="1">
    <source>
        <dbReference type="ARBA" id="ARBA00000971"/>
    </source>
</evidence>
<dbReference type="InterPro" id="IPR046357">
    <property type="entry name" value="PPIase_dom_sf"/>
</dbReference>
<dbReference type="PANTHER" id="PTHR43811">
    <property type="entry name" value="FKBP-TYPE PEPTIDYL-PROLYL CIS-TRANS ISOMERASE FKPA"/>
    <property type="match status" value="1"/>
</dbReference>
<evidence type="ECO:0000256" key="2">
    <source>
        <dbReference type="ARBA" id="ARBA00006577"/>
    </source>
</evidence>
<keyword evidence="3 5" id="KW-0697">Rotamase</keyword>